<proteinExistence type="predicted"/>
<name>A0A3M8H7L4_9BACI</name>
<gene>
    <name evidence="1" type="ORF">EC501_11350</name>
</gene>
<evidence type="ECO:0000313" key="2">
    <source>
        <dbReference type="Proteomes" id="UP000279909"/>
    </source>
</evidence>
<evidence type="ECO:0000313" key="1">
    <source>
        <dbReference type="EMBL" id="RNC98432.1"/>
    </source>
</evidence>
<keyword evidence="2" id="KW-1185">Reference proteome</keyword>
<sequence length="73" mass="8897">MEHNDEKLNEVFGKGVSYTIYETFFIVFWYTLKGIFIRKNKEYFCGKYYTNSEFIILPYLLNKKFTFGCLTQY</sequence>
<dbReference type="AlphaFoldDB" id="A0A3M8H7L4"/>
<accession>A0A3M8H7L4</accession>
<comment type="caution">
    <text evidence="1">The sequence shown here is derived from an EMBL/GenBank/DDBJ whole genome shotgun (WGS) entry which is preliminary data.</text>
</comment>
<reference evidence="1 2" key="1">
    <citation type="journal article" date="2014" name="Int. J. Syst. Evol. Microbiol.">
        <title>Lysinibacillus halotolerans sp. nov., isolated from saline-alkaline soil.</title>
        <authorList>
            <person name="Kong D."/>
            <person name="Wang Y."/>
            <person name="Zhao B."/>
            <person name="Li Y."/>
            <person name="Song J."/>
            <person name="Zhai Y."/>
            <person name="Zhang C."/>
            <person name="Wang H."/>
            <person name="Chen X."/>
            <person name="Zhao B."/>
            <person name="Ruan Z."/>
        </authorList>
    </citation>
    <scope>NUCLEOTIDE SEQUENCE [LARGE SCALE GENOMIC DNA]</scope>
    <source>
        <strain evidence="1 2">MCCC 1A12703</strain>
    </source>
</reference>
<protein>
    <submittedName>
        <fullName evidence="1">Uncharacterized protein</fullName>
    </submittedName>
</protein>
<dbReference type="Proteomes" id="UP000279909">
    <property type="component" value="Unassembled WGS sequence"/>
</dbReference>
<dbReference type="EMBL" id="RHLQ01000026">
    <property type="protein sequence ID" value="RNC98432.1"/>
    <property type="molecule type" value="Genomic_DNA"/>
</dbReference>
<organism evidence="1 2">
    <name type="scientific">Lysinibacillus halotolerans</name>
    <dbReference type="NCBI Taxonomy" id="1368476"/>
    <lineage>
        <taxon>Bacteria</taxon>
        <taxon>Bacillati</taxon>
        <taxon>Bacillota</taxon>
        <taxon>Bacilli</taxon>
        <taxon>Bacillales</taxon>
        <taxon>Bacillaceae</taxon>
        <taxon>Lysinibacillus</taxon>
    </lineage>
</organism>